<comment type="similarity">
    <text evidence="5">Belongs to the protein kinase superfamily. STE Ser/Thr protein kinase family. MAP kinase kinase subfamily.</text>
</comment>
<evidence type="ECO:0000256" key="8">
    <source>
        <dbReference type="SAM" id="MobiDB-lite"/>
    </source>
</evidence>
<dbReference type="GO" id="GO:0000165">
    <property type="term" value="P:MAPK cascade"/>
    <property type="evidence" value="ECO:0007669"/>
    <property type="project" value="UniProtKB-ARBA"/>
</dbReference>
<dbReference type="OrthoDB" id="10252354at2759"/>
<proteinExistence type="inferred from homology"/>
<evidence type="ECO:0000256" key="6">
    <source>
        <dbReference type="PROSITE-ProRule" id="PRU10141"/>
    </source>
</evidence>
<keyword evidence="4 6" id="KW-0067">ATP-binding</keyword>
<dbReference type="Pfam" id="PF00069">
    <property type="entry name" value="Pkinase"/>
    <property type="match status" value="1"/>
</dbReference>
<dbReference type="EMBL" id="CAJVPL010000088">
    <property type="protein sequence ID" value="CAG8444876.1"/>
    <property type="molecule type" value="Genomic_DNA"/>
</dbReference>
<keyword evidence="2 6" id="KW-0547">Nucleotide-binding</keyword>
<feature type="binding site" evidence="6">
    <location>
        <position position="130"/>
    </location>
    <ligand>
        <name>ATP</name>
        <dbReference type="ChEBI" id="CHEBI:30616"/>
    </ligand>
</feature>
<dbReference type="GO" id="GO:0004674">
    <property type="term" value="F:protein serine/threonine kinase activity"/>
    <property type="evidence" value="ECO:0007669"/>
    <property type="project" value="UniProtKB-KW"/>
</dbReference>
<evidence type="ECO:0000256" key="5">
    <source>
        <dbReference type="ARBA" id="ARBA00038035"/>
    </source>
</evidence>
<keyword evidence="7" id="KW-0723">Serine/threonine-protein kinase</keyword>
<evidence type="ECO:0000313" key="10">
    <source>
        <dbReference type="EMBL" id="CAG8444876.1"/>
    </source>
</evidence>
<dbReference type="PANTHER" id="PTHR47448:SF5">
    <property type="entry name" value="MITOGEN-ACTIVATED PROTEIN KINASE KINAE MKK2"/>
    <property type="match status" value="1"/>
</dbReference>
<dbReference type="InterPro" id="IPR011009">
    <property type="entry name" value="Kinase-like_dom_sf"/>
</dbReference>
<name>A0A9N8V604_9GLOM</name>
<evidence type="ECO:0000259" key="9">
    <source>
        <dbReference type="PROSITE" id="PS50011"/>
    </source>
</evidence>
<comment type="caution">
    <text evidence="10">The sequence shown here is derived from an EMBL/GenBank/DDBJ whole genome shotgun (WGS) entry which is preliminary data.</text>
</comment>
<evidence type="ECO:0000256" key="7">
    <source>
        <dbReference type="RuleBase" id="RU000304"/>
    </source>
</evidence>
<dbReference type="PROSITE" id="PS00108">
    <property type="entry name" value="PROTEIN_KINASE_ST"/>
    <property type="match status" value="1"/>
</dbReference>
<gene>
    <name evidence="10" type="ORF">AGERDE_LOCUS1338</name>
</gene>
<evidence type="ECO:0000256" key="2">
    <source>
        <dbReference type="ARBA" id="ARBA00022741"/>
    </source>
</evidence>
<accession>A0A9N8V604</accession>
<dbReference type="PROSITE" id="PS50011">
    <property type="entry name" value="PROTEIN_KINASE_DOM"/>
    <property type="match status" value="1"/>
</dbReference>
<dbReference type="InterPro" id="IPR017441">
    <property type="entry name" value="Protein_kinase_ATP_BS"/>
</dbReference>
<feature type="domain" description="Protein kinase" evidence="9">
    <location>
        <begin position="101"/>
        <end position="358"/>
    </location>
</feature>
<evidence type="ECO:0000256" key="4">
    <source>
        <dbReference type="ARBA" id="ARBA00022840"/>
    </source>
</evidence>
<dbReference type="Gene3D" id="3.30.200.20">
    <property type="entry name" value="Phosphorylase Kinase, domain 1"/>
    <property type="match status" value="1"/>
</dbReference>
<dbReference type="SUPFAM" id="SSF56112">
    <property type="entry name" value="Protein kinase-like (PK-like)"/>
    <property type="match status" value="1"/>
</dbReference>
<dbReference type="GO" id="GO:0005524">
    <property type="term" value="F:ATP binding"/>
    <property type="evidence" value="ECO:0007669"/>
    <property type="project" value="UniProtKB-UniRule"/>
</dbReference>
<dbReference type="Gene3D" id="1.10.510.10">
    <property type="entry name" value="Transferase(Phosphotransferase) domain 1"/>
    <property type="match status" value="1"/>
</dbReference>
<evidence type="ECO:0000256" key="3">
    <source>
        <dbReference type="ARBA" id="ARBA00022777"/>
    </source>
</evidence>
<organism evidence="10 11">
    <name type="scientific">Ambispora gerdemannii</name>
    <dbReference type="NCBI Taxonomy" id="144530"/>
    <lineage>
        <taxon>Eukaryota</taxon>
        <taxon>Fungi</taxon>
        <taxon>Fungi incertae sedis</taxon>
        <taxon>Mucoromycota</taxon>
        <taxon>Glomeromycotina</taxon>
        <taxon>Glomeromycetes</taxon>
        <taxon>Archaeosporales</taxon>
        <taxon>Ambisporaceae</taxon>
        <taxon>Ambispora</taxon>
    </lineage>
</organism>
<dbReference type="InterPro" id="IPR000719">
    <property type="entry name" value="Prot_kinase_dom"/>
</dbReference>
<protein>
    <submittedName>
        <fullName evidence="10">5583_t:CDS:1</fullName>
    </submittedName>
</protein>
<dbReference type="FunFam" id="1.10.510.10:FF:000263">
    <property type="entry name" value="MAP kinase skh1/pek1"/>
    <property type="match status" value="1"/>
</dbReference>
<dbReference type="InterPro" id="IPR008271">
    <property type="entry name" value="Ser/Thr_kinase_AS"/>
</dbReference>
<dbReference type="Proteomes" id="UP000789831">
    <property type="component" value="Unassembled WGS sequence"/>
</dbReference>
<feature type="compositionally biased region" description="Low complexity" evidence="8">
    <location>
        <begin position="29"/>
        <end position="40"/>
    </location>
</feature>
<evidence type="ECO:0000313" key="11">
    <source>
        <dbReference type="Proteomes" id="UP000789831"/>
    </source>
</evidence>
<reference evidence="10" key="1">
    <citation type="submission" date="2021-06" db="EMBL/GenBank/DDBJ databases">
        <authorList>
            <person name="Kallberg Y."/>
            <person name="Tangrot J."/>
            <person name="Rosling A."/>
        </authorList>
    </citation>
    <scope>NUCLEOTIDE SEQUENCE</scope>
    <source>
        <strain evidence="10">MT106</strain>
    </source>
</reference>
<dbReference type="PROSITE" id="PS00107">
    <property type="entry name" value="PROTEIN_KINASE_ATP"/>
    <property type="match status" value="1"/>
</dbReference>
<keyword evidence="3" id="KW-0418">Kinase</keyword>
<dbReference type="PANTHER" id="PTHR47448">
    <property type="entry name" value="DUAL SPECIFICITY MITOGEN-ACTIVATED PROTEIN KINASE KINASE DSOR1-LIKE PROTEIN"/>
    <property type="match status" value="1"/>
</dbReference>
<feature type="region of interest" description="Disordered" evidence="8">
    <location>
        <begin position="1"/>
        <end position="45"/>
    </location>
</feature>
<dbReference type="InterPro" id="IPR050915">
    <property type="entry name" value="MAP_kinase_kinase"/>
</dbReference>
<keyword evidence="1" id="KW-0808">Transferase</keyword>
<keyword evidence="11" id="KW-1185">Reference proteome</keyword>
<sequence>MTTPSRSSLGRARNNLPGRLEIPSPMTPSPSSSAPSSLSPLIVPTSNTPNAKVSAAQITNEIRSQILKVQPSDGEYGNGDEVPVIMPTPEAEGSQLKPENFTDLQRLGEGAGGTVIKVRYIPTQKIMAKKKINVDPEPMFHRQILRELEFLQQCHSPNIVSYYGAFLEDQGSSIAIIMEFCEGGSLDAIYKTVSVRKGRISEDVLGKIGESVLKGLVYLYNHDIIHRDIKPSNILVTRQGEIKICDLGVSGKLVQSIASTFLGTSYYMAPERITGMPYRVSADVWSLGLTIMEVAQNRFPYPVLSPIELVAHIANAPAPELTNEYEWSEDLKSFLKFCLEKESLKRPTPKQMLLHPFIQRVAMKQVNLQEWIKDVWDWKD</sequence>
<evidence type="ECO:0000256" key="1">
    <source>
        <dbReference type="ARBA" id="ARBA00022679"/>
    </source>
</evidence>
<dbReference type="AlphaFoldDB" id="A0A9N8V604"/>
<dbReference type="SMART" id="SM00220">
    <property type="entry name" value="S_TKc"/>
    <property type="match status" value="1"/>
</dbReference>